<reference evidence="1" key="1">
    <citation type="submission" date="2021-01" db="EMBL/GenBank/DDBJ databases">
        <title>Whole genome shotgun sequence of Dactylosporangium siamense NBRC 106093.</title>
        <authorList>
            <person name="Komaki H."/>
            <person name="Tamura T."/>
        </authorList>
    </citation>
    <scope>NUCLEOTIDE SEQUENCE</scope>
    <source>
        <strain evidence="1">NBRC 106093</strain>
    </source>
</reference>
<sequence length="75" mass="8264">MLLRIASSVTGRTVTLRLEPLAYEFPIAPGDFYTVELPATASEISGVVLYERDSIVVGDGVTRIWNSRGEELHLD</sequence>
<dbReference type="EMBL" id="BONQ01000186">
    <property type="protein sequence ID" value="GIG52697.1"/>
    <property type="molecule type" value="Genomic_DNA"/>
</dbReference>
<evidence type="ECO:0000313" key="2">
    <source>
        <dbReference type="Proteomes" id="UP000660611"/>
    </source>
</evidence>
<gene>
    <name evidence="1" type="ORF">Dsi01nite_107380</name>
</gene>
<dbReference type="RefSeq" id="WP_203854291.1">
    <property type="nucleotide sequence ID" value="NZ_BAAAVW010000002.1"/>
</dbReference>
<organism evidence="1 2">
    <name type="scientific">Dactylosporangium siamense</name>
    <dbReference type="NCBI Taxonomy" id="685454"/>
    <lineage>
        <taxon>Bacteria</taxon>
        <taxon>Bacillati</taxon>
        <taxon>Actinomycetota</taxon>
        <taxon>Actinomycetes</taxon>
        <taxon>Micromonosporales</taxon>
        <taxon>Micromonosporaceae</taxon>
        <taxon>Dactylosporangium</taxon>
    </lineage>
</organism>
<name>A0A919PZV6_9ACTN</name>
<protein>
    <submittedName>
        <fullName evidence="1">Uncharacterized protein</fullName>
    </submittedName>
</protein>
<proteinExistence type="predicted"/>
<keyword evidence="2" id="KW-1185">Reference proteome</keyword>
<accession>A0A919PZV6</accession>
<dbReference type="AlphaFoldDB" id="A0A919PZV6"/>
<evidence type="ECO:0000313" key="1">
    <source>
        <dbReference type="EMBL" id="GIG52697.1"/>
    </source>
</evidence>
<dbReference type="Proteomes" id="UP000660611">
    <property type="component" value="Unassembled WGS sequence"/>
</dbReference>
<comment type="caution">
    <text evidence="1">The sequence shown here is derived from an EMBL/GenBank/DDBJ whole genome shotgun (WGS) entry which is preliminary data.</text>
</comment>